<dbReference type="AlphaFoldDB" id="A0A2I0LF56"/>
<keyword evidence="3" id="KW-1185">Reference proteome</keyword>
<dbReference type="Proteomes" id="UP000233551">
    <property type="component" value="Unassembled WGS sequence"/>
</dbReference>
<sequence length="125" mass="13228">MASGSGWIVSGPTGKETAQKSCWAALGAGLGRTRLLESRLGCWAEWAAWPNWAVGLAEKNKGGPDGPLEEARAAGSSRGSRTEGESERLGVHPRARGGFRKGAGSERECRGESSCGRIVRNWCMP</sequence>
<organism evidence="2 3">
    <name type="scientific">Punica granatum</name>
    <name type="common">Pomegranate</name>
    <dbReference type="NCBI Taxonomy" id="22663"/>
    <lineage>
        <taxon>Eukaryota</taxon>
        <taxon>Viridiplantae</taxon>
        <taxon>Streptophyta</taxon>
        <taxon>Embryophyta</taxon>
        <taxon>Tracheophyta</taxon>
        <taxon>Spermatophyta</taxon>
        <taxon>Magnoliopsida</taxon>
        <taxon>eudicotyledons</taxon>
        <taxon>Gunneridae</taxon>
        <taxon>Pentapetalae</taxon>
        <taxon>rosids</taxon>
        <taxon>malvids</taxon>
        <taxon>Myrtales</taxon>
        <taxon>Lythraceae</taxon>
        <taxon>Punica</taxon>
    </lineage>
</organism>
<feature type="compositionally biased region" description="Basic and acidic residues" evidence="1">
    <location>
        <begin position="80"/>
        <end position="90"/>
    </location>
</feature>
<dbReference type="EMBL" id="PGOL01000011">
    <property type="protein sequence ID" value="PKI79311.1"/>
    <property type="molecule type" value="Genomic_DNA"/>
</dbReference>
<evidence type="ECO:0000256" key="1">
    <source>
        <dbReference type="SAM" id="MobiDB-lite"/>
    </source>
</evidence>
<reference evidence="2 3" key="1">
    <citation type="submission" date="2017-11" db="EMBL/GenBank/DDBJ databases">
        <title>De-novo sequencing of pomegranate (Punica granatum L.) genome.</title>
        <authorList>
            <person name="Akparov Z."/>
            <person name="Amiraslanov A."/>
            <person name="Hajiyeva S."/>
            <person name="Abbasov M."/>
            <person name="Kaur K."/>
            <person name="Hamwieh A."/>
            <person name="Solovyev V."/>
            <person name="Salamov A."/>
            <person name="Braich B."/>
            <person name="Kosarev P."/>
            <person name="Mahmoud A."/>
            <person name="Hajiyev E."/>
            <person name="Babayeva S."/>
            <person name="Izzatullayeva V."/>
            <person name="Mammadov A."/>
            <person name="Mammadov A."/>
            <person name="Sharifova S."/>
            <person name="Ojaghi J."/>
            <person name="Eynullazada K."/>
            <person name="Bayramov B."/>
            <person name="Abdulazimova A."/>
            <person name="Shahmuradov I."/>
        </authorList>
    </citation>
    <scope>NUCLEOTIDE SEQUENCE [LARGE SCALE GENOMIC DNA]</scope>
    <source>
        <strain evidence="3">cv. AG2017</strain>
        <tissue evidence="2">Leaf</tissue>
    </source>
</reference>
<comment type="caution">
    <text evidence="2">The sequence shown here is derived from an EMBL/GenBank/DDBJ whole genome shotgun (WGS) entry which is preliminary data.</text>
</comment>
<name>A0A2I0LF56_PUNGR</name>
<gene>
    <name evidence="2" type="ORF">CRG98_000325</name>
</gene>
<feature type="region of interest" description="Disordered" evidence="1">
    <location>
        <begin position="57"/>
        <end position="113"/>
    </location>
</feature>
<proteinExistence type="predicted"/>
<evidence type="ECO:0000313" key="2">
    <source>
        <dbReference type="EMBL" id="PKI79311.1"/>
    </source>
</evidence>
<evidence type="ECO:0000313" key="3">
    <source>
        <dbReference type="Proteomes" id="UP000233551"/>
    </source>
</evidence>
<protein>
    <submittedName>
        <fullName evidence="2">Uncharacterized protein</fullName>
    </submittedName>
</protein>
<accession>A0A2I0LF56</accession>